<dbReference type="Proteomes" id="UP001499987">
    <property type="component" value="Unassembled WGS sequence"/>
</dbReference>
<evidence type="ECO:0000313" key="2">
    <source>
        <dbReference type="EMBL" id="GAA1122780.1"/>
    </source>
</evidence>
<reference evidence="3" key="1">
    <citation type="journal article" date="2019" name="Int. J. Syst. Evol. Microbiol.">
        <title>The Global Catalogue of Microorganisms (GCM) 10K type strain sequencing project: providing services to taxonomists for standard genome sequencing and annotation.</title>
        <authorList>
            <consortium name="The Broad Institute Genomics Platform"/>
            <consortium name="The Broad Institute Genome Sequencing Center for Infectious Disease"/>
            <person name="Wu L."/>
            <person name="Ma J."/>
        </authorList>
    </citation>
    <scope>NUCLEOTIDE SEQUENCE [LARGE SCALE GENOMIC DNA]</scope>
    <source>
        <strain evidence="3">JCM 13002</strain>
    </source>
</reference>
<evidence type="ECO:0000256" key="1">
    <source>
        <dbReference type="SAM" id="MobiDB-lite"/>
    </source>
</evidence>
<accession>A0ABP4ESG5</accession>
<gene>
    <name evidence="2" type="ORF">GCM10009663_72650</name>
</gene>
<name>A0ABP4ESG5_9ACTN</name>
<keyword evidence="3" id="KW-1185">Reference proteome</keyword>
<dbReference type="EMBL" id="BAAALD010000133">
    <property type="protein sequence ID" value="GAA1122780.1"/>
    <property type="molecule type" value="Genomic_DNA"/>
</dbReference>
<evidence type="ECO:0000313" key="3">
    <source>
        <dbReference type="Proteomes" id="UP001499987"/>
    </source>
</evidence>
<organism evidence="2 3">
    <name type="scientific">Kitasatospora arboriphila</name>
    <dbReference type="NCBI Taxonomy" id="258052"/>
    <lineage>
        <taxon>Bacteria</taxon>
        <taxon>Bacillati</taxon>
        <taxon>Actinomycetota</taxon>
        <taxon>Actinomycetes</taxon>
        <taxon>Kitasatosporales</taxon>
        <taxon>Streptomycetaceae</taxon>
        <taxon>Kitasatospora</taxon>
    </lineage>
</organism>
<sequence length="84" mass="8588">MKAASAAFTRSRTASRSIGLAGRLVEEGTVGLRIIGLTISLSGGRPGPESGVRANRRGRAGGPGHAVSHVHVSFSGLRLVTLRA</sequence>
<feature type="region of interest" description="Disordered" evidence="1">
    <location>
        <begin position="44"/>
        <end position="67"/>
    </location>
</feature>
<protein>
    <submittedName>
        <fullName evidence="2">Uncharacterized protein</fullName>
    </submittedName>
</protein>
<comment type="caution">
    <text evidence="2">The sequence shown here is derived from an EMBL/GenBank/DDBJ whole genome shotgun (WGS) entry which is preliminary data.</text>
</comment>
<proteinExistence type="predicted"/>